<dbReference type="AlphaFoldDB" id="A0A653DR00"/>
<evidence type="ECO:0000256" key="2">
    <source>
        <dbReference type="ARBA" id="ARBA00022723"/>
    </source>
</evidence>
<dbReference type="InterPro" id="IPR036236">
    <property type="entry name" value="Znf_C2H2_sf"/>
</dbReference>
<organism evidence="9 10">
    <name type="scientific">Callosobruchus maculatus</name>
    <name type="common">Southern cowpea weevil</name>
    <name type="synonym">Pulse bruchid</name>
    <dbReference type="NCBI Taxonomy" id="64391"/>
    <lineage>
        <taxon>Eukaryota</taxon>
        <taxon>Metazoa</taxon>
        <taxon>Ecdysozoa</taxon>
        <taxon>Arthropoda</taxon>
        <taxon>Hexapoda</taxon>
        <taxon>Insecta</taxon>
        <taxon>Pterygota</taxon>
        <taxon>Neoptera</taxon>
        <taxon>Endopterygota</taxon>
        <taxon>Coleoptera</taxon>
        <taxon>Polyphaga</taxon>
        <taxon>Cucujiformia</taxon>
        <taxon>Chrysomeloidea</taxon>
        <taxon>Chrysomelidae</taxon>
        <taxon>Bruchinae</taxon>
        <taxon>Bruchini</taxon>
        <taxon>Callosobruchus</taxon>
    </lineage>
</organism>
<dbReference type="Pfam" id="PF13894">
    <property type="entry name" value="zf-C2H2_4"/>
    <property type="match status" value="2"/>
</dbReference>
<dbReference type="InterPro" id="IPR013087">
    <property type="entry name" value="Znf_C2H2_type"/>
</dbReference>
<dbReference type="PANTHER" id="PTHR24394:SF44">
    <property type="entry name" value="ZINC FINGER PROTEIN 271-LIKE"/>
    <property type="match status" value="1"/>
</dbReference>
<evidence type="ECO:0000313" key="9">
    <source>
        <dbReference type="EMBL" id="VEN61768.1"/>
    </source>
</evidence>
<keyword evidence="4 7" id="KW-0863">Zinc-finger</keyword>
<evidence type="ECO:0000256" key="3">
    <source>
        <dbReference type="ARBA" id="ARBA00022737"/>
    </source>
</evidence>
<dbReference type="PROSITE" id="PS00028">
    <property type="entry name" value="ZINC_FINGER_C2H2_1"/>
    <property type="match status" value="2"/>
</dbReference>
<dbReference type="SMART" id="SM00355">
    <property type="entry name" value="ZnF_C2H2"/>
    <property type="match status" value="2"/>
</dbReference>
<dbReference type="PROSITE" id="PS50157">
    <property type="entry name" value="ZINC_FINGER_C2H2_2"/>
    <property type="match status" value="2"/>
</dbReference>
<evidence type="ECO:0000256" key="4">
    <source>
        <dbReference type="ARBA" id="ARBA00022771"/>
    </source>
</evidence>
<keyword evidence="3" id="KW-0677">Repeat</keyword>
<dbReference type="Proteomes" id="UP000410492">
    <property type="component" value="Unassembled WGS sequence"/>
</dbReference>
<keyword evidence="6" id="KW-0539">Nucleus</keyword>
<evidence type="ECO:0000256" key="6">
    <source>
        <dbReference type="ARBA" id="ARBA00023242"/>
    </source>
</evidence>
<dbReference type="FunFam" id="3.30.160.60:FF:002349">
    <property type="entry name" value="Zinc finger and BTB domain-containing 40"/>
    <property type="match status" value="1"/>
</dbReference>
<dbReference type="FunFam" id="3.30.160.60:FF:000065">
    <property type="entry name" value="B-cell CLL/lymphoma 6, member B"/>
    <property type="match status" value="1"/>
</dbReference>
<evidence type="ECO:0000256" key="7">
    <source>
        <dbReference type="PROSITE-ProRule" id="PRU00042"/>
    </source>
</evidence>
<dbReference type="SUPFAM" id="SSF57667">
    <property type="entry name" value="beta-beta-alpha zinc fingers"/>
    <property type="match status" value="1"/>
</dbReference>
<dbReference type="Gene3D" id="3.30.160.60">
    <property type="entry name" value="Classic Zinc Finger"/>
    <property type="match status" value="2"/>
</dbReference>
<dbReference type="PANTHER" id="PTHR24394">
    <property type="entry name" value="ZINC FINGER PROTEIN"/>
    <property type="match status" value="1"/>
</dbReference>
<keyword evidence="2" id="KW-0479">Metal-binding</keyword>
<name>A0A653DR00_CALMS</name>
<protein>
    <recommendedName>
        <fullName evidence="8">C2H2-type domain-containing protein</fullName>
    </recommendedName>
</protein>
<keyword evidence="5" id="KW-0862">Zinc</keyword>
<feature type="domain" description="C2H2-type" evidence="8">
    <location>
        <begin position="42"/>
        <end position="70"/>
    </location>
</feature>
<dbReference type="OrthoDB" id="6077919at2759"/>
<evidence type="ECO:0000259" key="8">
    <source>
        <dbReference type="PROSITE" id="PS50157"/>
    </source>
</evidence>
<comment type="subcellular location">
    <subcellularLocation>
        <location evidence="1">Nucleus</location>
    </subcellularLocation>
</comment>
<reference evidence="9 10" key="1">
    <citation type="submission" date="2019-01" db="EMBL/GenBank/DDBJ databases">
        <authorList>
            <person name="Sayadi A."/>
        </authorList>
    </citation>
    <scope>NUCLEOTIDE SEQUENCE [LARGE SCALE GENOMIC DNA]</scope>
</reference>
<dbReference type="EMBL" id="CAACVG010013400">
    <property type="protein sequence ID" value="VEN61768.1"/>
    <property type="molecule type" value="Genomic_DNA"/>
</dbReference>
<dbReference type="GO" id="GO:0000981">
    <property type="term" value="F:DNA-binding transcription factor activity, RNA polymerase II-specific"/>
    <property type="evidence" value="ECO:0007669"/>
    <property type="project" value="TreeGrafter"/>
</dbReference>
<dbReference type="GO" id="GO:0008270">
    <property type="term" value="F:zinc ion binding"/>
    <property type="evidence" value="ECO:0007669"/>
    <property type="project" value="UniProtKB-KW"/>
</dbReference>
<feature type="domain" description="C2H2-type" evidence="8">
    <location>
        <begin position="14"/>
        <end position="41"/>
    </location>
</feature>
<evidence type="ECO:0000256" key="5">
    <source>
        <dbReference type="ARBA" id="ARBA00022833"/>
    </source>
</evidence>
<sequence length="70" mass="8072">MKKHLLTHTGERPYLCTHCNKGFTSTYALKIHSRQHTKERPFICEYCSLSFAQKVSLITHLKNKHGNSGN</sequence>
<dbReference type="GO" id="GO:0005634">
    <property type="term" value="C:nucleus"/>
    <property type="evidence" value="ECO:0007669"/>
    <property type="project" value="UniProtKB-SubCell"/>
</dbReference>
<gene>
    <name evidence="9" type="ORF">CALMAC_LOCUS19096</name>
</gene>
<proteinExistence type="predicted"/>
<keyword evidence="10" id="KW-1185">Reference proteome</keyword>
<evidence type="ECO:0000313" key="10">
    <source>
        <dbReference type="Proteomes" id="UP000410492"/>
    </source>
</evidence>
<evidence type="ECO:0000256" key="1">
    <source>
        <dbReference type="ARBA" id="ARBA00004123"/>
    </source>
</evidence>
<accession>A0A653DR00</accession>